<dbReference type="InterPro" id="IPR004843">
    <property type="entry name" value="Calcineurin-like_PHP"/>
</dbReference>
<dbReference type="PANTHER" id="PTHR42988">
    <property type="entry name" value="PHOSPHOHYDROLASE"/>
    <property type="match status" value="1"/>
</dbReference>
<comment type="caution">
    <text evidence="6">The sequence shown here is derived from an EMBL/GenBank/DDBJ whole genome shotgun (WGS) entry which is preliminary data.</text>
</comment>
<dbReference type="Gene3D" id="3.60.21.10">
    <property type="match status" value="1"/>
</dbReference>
<dbReference type="InterPro" id="IPR029052">
    <property type="entry name" value="Metallo-depent_PP-like"/>
</dbReference>
<comment type="similarity">
    <text evidence="4">Belongs to the cyclic nucleotide phosphodiesterase class-III family.</text>
</comment>
<evidence type="ECO:0000256" key="2">
    <source>
        <dbReference type="ARBA" id="ARBA00022801"/>
    </source>
</evidence>
<sequence length="258" mass="29634">MKGKSMKIIQITDCHIKKETDSLMYGVNPRKKLENITNYISNNIKDFDFVILTGDISDDGSIESYNFVVNSLQKINKKIYFINGNHDSKSNLIKVFSESHNFFHLKELWLENWLFLGADSCIEGKDYGVLSNQELQRIDTNIKQAKIKNYNCAVITHHHPVAVGTPLIDDCPMLNGHDLVNVLNKYDNVKVLITGHVHNHYSIKIGNTYNLEAGPSSFAQFKYNGSNENNDIDNKTYGFKMYEFFDGYYEISCKLFCE</sequence>
<reference evidence="6" key="1">
    <citation type="submission" date="2018-04" db="EMBL/GenBank/DDBJ databases">
        <title>Draft genome sequence of the Candidatus Spirobacillus cienkowskii, a pathogen of freshwater Daphnia species, reconstructed from hemolymph metagenomic reads.</title>
        <authorList>
            <person name="Bresciani L."/>
            <person name="Lemos L.N."/>
            <person name="Wale N."/>
            <person name="Lin J.Y."/>
            <person name="Fernandes G.R."/>
            <person name="Duffy M.A."/>
            <person name="Rodrigues J.M."/>
        </authorList>
    </citation>
    <scope>NUCLEOTIDE SEQUENCE [LARGE SCALE GENOMIC DNA]</scope>
    <source>
        <strain evidence="6">Binning01</strain>
    </source>
</reference>
<feature type="domain" description="Calcineurin-like phosphoesterase" evidence="5">
    <location>
        <begin position="6"/>
        <end position="199"/>
    </location>
</feature>
<gene>
    <name evidence="6" type="ORF">DCC88_03860</name>
</gene>
<protein>
    <recommendedName>
        <fullName evidence="5">Calcineurin-like phosphoesterase domain-containing protein</fullName>
    </recommendedName>
</protein>
<dbReference type="Proteomes" id="UP000253934">
    <property type="component" value="Unassembled WGS sequence"/>
</dbReference>
<dbReference type="GO" id="GO:0046872">
    <property type="term" value="F:metal ion binding"/>
    <property type="evidence" value="ECO:0007669"/>
    <property type="project" value="UniProtKB-KW"/>
</dbReference>
<dbReference type="PANTHER" id="PTHR42988:SF2">
    <property type="entry name" value="CYCLIC NUCLEOTIDE PHOSPHODIESTERASE CBUA0032-RELATED"/>
    <property type="match status" value="1"/>
</dbReference>
<evidence type="ECO:0000259" key="5">
    <source>
        <dbReference type="Pfam" id="PF00149"/>
    </source>
</evidence>
<keyword evidence="3" id="KW-0408">Iron</keyword>
<keyword evidence="1" id="KW-0479">Metal-binding</keyword>
<evidence type="ECO:0000256" key="3">
    <source>
        <dbReference type="ARBA" id="ARBA00023004"/>
    </source>
</evidence>
<proteinExistence type="inferred from homology"/>
<accession>A0A369KV17</accession>
<dbReference type="SUPFAM" id="SSF56300">
    <property type="entry name" value="Metallo-dependent phosphatases"/>
    <property type="match status" value="1"/>
</dbReference>
<dbReference type="GO" id="GO:0016787">
    <property type="term" value="F:hydrolase activity"/>
    <property type="evidence" value="ECO:0007669"/>
    <property type="project" value="UniProtKB-KW"/>
</dbReference>
<keyword evidence="2" id="KW-0378">Hydrolase</keyword>
<organism evidence="6 7">
    <name type="scientific">Spirobacillus cienkowskii</name>
    <dbReference type="NCBI Taxonomy" id="495820"/>
    <lineage>
        <taxon>Bacteria</taxon>
        <taxon>Pseudomonadati</taxon>
        <taxon>Bdellovibrionota</taxon>
        <taxon>Oligoflexia</taxon>
        <taxon>Silvanigrellales</taxon>
        <taxon>Spirobacillus</taxon>
    </lineage>
</organism>
<dbReference type="InterPro" id="IPR050884">
    <property type="entry name" value="CNP_phosphodiesterase-III"/>
</dbReference>
<evidence type="ECO:0000256" key="4">
    <source>
        <dbReference type="ARBA" id="ARBA00025742"/>
    </source>
</evidence>
<dbReference type="Pfam" id="PF00149">
    <property type="entry name" value="Metallophos"/>
    <property type="match status" value="1"/>
</dbReference>
<evidence type="ECO:0000313" key="7">
    <source>
        <dbReference type="Proteomes" id="UP000253934"/>
    </source>
</evidence>
<dbReference type="AlphaFoldDB" id="A0A369KV17"/>
<name>A0A369KV17_9BACT</name>
<keyword evidence="7" id="KW-1185">Reference proteome</keyword>
<evidence type="ECO:0000313" key="6">
    <source>
        <dbReference type="EMBL" id="RDB36677.1"/>
    </source>
</evidence>
<dbReference type="EMBL" id="QOVW01000048">
    <property type="protein sequence ID" value="RDB36677.1"/>
    <property type="molecule type" value="Genomic_DNA"/>
</dbReference>
<evidence type="ECO:0000256" key="1">
    <source>
        <dbReference type="ARBA" id="ARBA00022723"/>
    </source>
</evidence>